<proteinExistence type="inferred from homology"/>
<feature type="domain" description="Succinyl-CoA synthetase-like flavodoxin" evidence="5">
    <location>
        <begin position="2"/>
        <end position="51"/>
    </location>
</feature>
<feature type="domain" description="Ligase-CoA" evidence="6">
    <location>
        <begin position="62"/>
        <end position="208"/>
    </location>
</feature>
<feature type="non-terminal residue" evidence="7">
    <location>
        <position position="1"/>
    </location>
</feature>
<dbReference type="InterPro" id="IPR051538">
    <property type="entry name" value="Acyl-CoA_Synth/Transferase"/>
</dbReference>
<dbReference type="InterPro" id="IPR032875">
    <property type="entry name" value="Succ_CoA_lig_flav_dom"/>
</dbReference>
<evidence type="ECO:0000259" key="5">
    <source>
        <dbReference type="Pfam" id="PF13607"/>
    </source>
</evidence>
<dbReference type="SUPFAM" id="SSF56059">
    <property type="entry name" value="Glutathione synthetase ATP-binding domain-like"/>
    <property type="match status" value="1"/>
</dbReference>
<dbReference type="InterPro" id="IPR043938">
    <property type="entry name" value="Ligase_CoA_dom"/>
</dbReference>
<keyword evidence="3" id="KW-0067">ATP-binding</keyword>
<dbReference type="AlphaFoldDB" id="A0A523QK61"/>
<evidence type="ECO:0000256" key="3">
    <source>
        <dbReference type="ARBA" id="ARBA00022840"/>
    </source>
</evidence>
<dbReference type="PANTHER" id="PTHR43334">
    <property type="entry name" value="ACETATE--COA LIGASE [ADP-FORMING]"/>
    <property type="match status" value="1"/>
</dbReference>
<keyword evidence="2" id="KW-0547">Nucleotide-binding</keyword>
<keyword evidence="1" id="KW-0436">Ligase</keyword>
<dbReference type="EMBL" id="SOKU01000135">
    <property type="protein sequence ID" value="TES86078.1"/>
    <property type="molecule type" value="Genomic_DNA"/>
</dbReference>
<evidence type="ECO:0000256" key="4">
    <source>
        <dbReference type="ARBA" id="ARBA00060888"/>
    </source>
</evidence>
<evidence type="ECO:0000256" key="1">
    <source>
        <dbReference type="ARBA" id="ARBA00022598"/>
    </source>
</evidence>
<evidence type="ECO:0000313" key="8">
    <source>
        <dbReference type="Proteomes" id="UP000320781"/>
    </source>
</evidence>
<name>A0A523QK61_UNCAE</name>
<dbReference type="InterPro" id="IPR016102">
    <property type="entry name" value="Succinyl-CoA_synth-like"/>
</dbReference>
<dbReference type="Pfam" id="PF13549">
    <property type="entry name" value="ATP-grasp_5"/>
    <property type="match status" value="1"/>
</dbReference>
<gene>
    <name evidence="7" type="ORF">E3J95_02840</name>
</gene>
<dbReference type="GO" id="GO:0043758">
    <property type="term" value="F:acetate-CoA ligase (ADP-forming) activity"/>
    <property type="evidence" value="ECO:0007669"/>
    <property type="project" value="InterPro"/>
</dbReference>
<evidence type="ECO:0000256" key="2">
    <source>
        <dbReference type="ARBA" id="ARBA00022741"/>
    </source>
</evidence>
<dbReference type="Gene3D" id="3.40.50.261">
    <property type="entry name" value="Succinyl-CoA synthetase domains"/>
    <property type="match status" value="2"/>
</dbReference>
<reference evidence="7 8" key="1">
    <citation type="submission" date="2019-03" db="EMBL/GenBank/DDBJ databases">
        <title>Metabolic potential of uncultured bacteria and archaea associated with petroleum seepage in deep-sea sediments.</title>
        <authorList>
            <person name="Dong X."/>
            <person name="Hubert C."/>
        </authorList>
    </citation>
    <scope>NUCLEOTIDE SEQUENCE [LARGE SCALE GENOMIC DNA]</scope>
    <source>
        <strain evidence="7">E44_bin92</strain>
    </source>
</reference>
<accession>A0A523QK61</accession>
<dbReference type="Proteomes" id="UP000320781">
    <property type="component" value="Unassembled WGS sequence"/>
</dbReference>
<dbReference type="PANTHER" id="PTHR43334:SF1">
    <property type="entry name" value="3-HYDROXYPROPIONATE--COA LIGASE [ADP-FORMING]"/>
    <property type="match status" value="1"/>
</dbReference>
<dbReference type="Pfam" id="PF19045">
    <property type="entry name" value="Ligase_CoA_2"/>
    <property type="match status" value="1"/>
</dbReference>
<dbReference type="InterPro" id="IPR013815">
    <property type="entry name" value="ATP_grasp_subdomain_1"/>
</dbReference>
<comment type="caution">
    <text evidence="7">The sequence shown here is derived from an EMBL/GenBank/DDBJ whole genome shotgun (WGS) entry which is preliminary data.</text>
</comment>
<protein>
    <submittedName>
        <fullName evidence="7">CoA-binding protein</fullName>
    </submittedName>
</protein>
<evidence type="ECO:0000259" key="6">
    <source>
        <dbReference type="Pfam" id="PF19045"/>
    </source>
</evidence>
<dbReference type="Pfam" id="PF13607">
    <property type="entry name" value="Succ_CoA_lig"/>
    <property type="match status" value="1"/>
</dbReference>
<sequence>YSGRGEKGKKAASSNTGSLAGQDEAYEVAFRQSGVLRARSFGEALGMIKAFSCQPLMQGNRVALLTNAGGSGILATDACEESSLKVASLGDETKKRLQEKLPAHVSLSNPVDILGDAKADRYQLATREILADQGVNGLLVLLAPQAATDPLRVAEVLAREAGTAKPILACFMGYDKVKDAVDLLQSSGIPNYEDPEYAVTALEGMYRYGEWKKRPPGVLKEFSVDDGAVQKILDTSKERGYLEIGGFDALKVIEACGIPVVKSYLARDEEDALRIGELLEAPLVMKVESPQILHKSEVGGVKVGINKEEITSCFRDMLQRVGKTVGKDRIRGILIQPMVGDGKEVLIGISHDDVFGHMVRFGLGGKYVEVYKDTSVRVAPLTSEEAKEMIDETKYISKLLRGARGEATSDIALVEELLLRLSHLTTHFPQIKEVEANPLVVWKEGGVAIDARLRFQQAERSSYGSP</sequence>
<dbReference type="Gene3D" id="3.30.1490.20">
    <property type="entry name" value="ATP-grasp fold, A domain"/>
    <property type="match status" value="1"/>
</dbReference>
<evidence type="ECO:0000313" key="7">
    <source>
        <dbReference type="EMBL" id="TES86078.1"/>
    </source>
</evidence>
<dbReference type="GO" id="GO:0005524">
    <property type="term" value="F:ATP binding"/>
    <property type="evidence" value="ECO:0007669"/>
    <property type="project" value="UniProtKB-KW"/>
</dbReference>
<comment type="similarity">
    <text evidence="4">In the N-terminal section; belongs to the acetate CoA ligase alpha subunit family.</text>
</comment>
<dbReference type="Gene3D" id="3.30.470.20">
    <property type="entry name" value="ATP-grasp fold, B domain"/>
    <property type="match status" value="1"/>
</dbReference>
<dbReference type="SUPFAM" id="SSF52210">
    <property type="entry name" value="Succinyl-CoA synthetase domains"/>
    <property type="match status" value="2"/>
</dbReference>
<dbReference type="FunFam" id="3.30.1490.20:FF:000020">
    <property type="entry name" value="Protein lysine acetyltransferase"/>
    <property type="match status" value="1"/>
</dbReference>
<organism evidence="7 8">
    <name type="scientific">Aerophobetes bacterium</name>
    <dbReference type="NCBI Taxonomy" id="2030807"/>
    <lineage>
        <taxon>Bacteria</taxon>
        <taxon>Candidatus Aerophobota</taxon>
    </lineage>
</organism>